<evidence type="ECO:0000256" key="1">
    <source>
        <dbReference type="ARBA" id="ARBA00004123"/>
    </source>
</evidence>
<dbReference type="Pfam" id="PF04181">
    <property type="entry name" value="RPAP2_Rtr1"/>
    <property type="match status" value="1"/>
</dbReference>
<keyword evidence="3 12" id="KW-0479">Metal-binding</keyword>
<keyword evidence="4 12" id="KW-0863">Zinc-finger</keyword>
<keyword evidence="8 12" id="KW-0539">Nucleus</keyword>
<dbReference type="RefSeq" id="XP_017887888.1">
    <property type="nucleotide sequence ID" value="XM_018032399.2"/>
</dbReference>
<comment type="catalytic activity">
    <reaction evidence="9 12">
        <text>O-phospho-L-seryl-[protein] + H2O = L-seryl-[protein] + phosphate</text>
        <dbReference type="Rhea" id="RHEA:20629"/>
        <dbReference type="Rhea" id="RHEA-COMP:9863"/>
        <dbReference type="Rhea" id="RHEA-COMP:11604"/>
        <dbReference type="ChEBI" id="CHEBI:15377"/>
        <dbReference type="ChEBI" id="CHEBI:29999"/>
        <dbReference type="ChEBI" id="CHEBI:43474"/>
        <dbReference type="ChEBI" id="CHEBI:83421"/>
        <dbReference type="EC" id="3.1.3.16"/>
    </reaction>
</comment>
<dbReference type="Proteomes" id="UP000694925">
    <property type="component" value="Unplaced"/>
</dbReference>
<dbReference type="GO" id="GO:0008270">
    <property type="term" value="F:zinc ion binding"/>
    <property type="evidence" value="ECO:0007669"/>
    <property type="project" value="UniProtKB-KW"/>
</dbReference>
<dbReference type="GeneID" id="108629630"/>
<dbReference type="GO" id="GO:0005737">
    <property type="term" value="C:cytoplasm"/>
    <property type="evidence" value="ECO:0007669"/>
    <property type="project" value="TreeGrafter"/>
</dbReference>
<dbReference type="InterPro" id="IPR039693">
    <property type="entry name" value="Rtr1/RPAP2"/>
</dbReference>
<evidence type="ECO:0000256" key="8">
    <source>
        <dbReference type="ARBA" id="ARBA00023242"/>
    </source>
</evidence>
<proteinExistence type="inferred from homology"/>
<keyword evidence="6 12" id="KW-0862">Zinc</keyword>
<evidence type="ECO:0000256" key="13">
    <source>
        <dbReference type="SAM" id="MobiDB-lite"/>
    </source>
</evidence>
<evidence type="ECO:0000256" key="5">
    <source>
        <dbReference type="ARBA" id="ARBA00022801"/>
    </source>
</evidence>
<evidence type="ECO:0000256" key="12">
    <source>
        <dbReference type="RuleBase" id="RU367080"/>
    </source>
</evidence>
<comment type="subcellular location">
    <subcellularLocation>
        <location evidence="1 12">Nucleus</location>
    </subcellularLocation>
</comment>
<feature type="region of interest" description="Disordered" evidence="13">
    <location>
        <begin position="255"/>
        <end position="312"/>
    </location>
</feature>
<dbReference type="AlphaFoldDB" id="A0AAJ7J966"/>
<evidence type="ECO:0000259" key="14">
    <source>
        <dbReference type="PROSITE" id="PS51479"/>
    </source>
</evidence>
<evidence type="ECO:0000256" key="11">
    <source>
        <dbReference type="PROSITE-ProRule" id="PRU00812"/>
    </source>
</evidence>
<accession>A0AAJ7J966</accession>
<evidence type="ECO:0000313" key="17">
    <source>
        <dbReference type="RefSeq" id="XP_017887889.1"/>
    </source>
</evidence>
<dbReference type="GO" id="GO:0008420">
    <property type="term" value="F:RNA polymerase II CTD heptapeptide repeat phosphatase activity"/>
    <property type="evidence" value="ECO:0007669"/>
    <property type="project" value="UniProtKB-UniRule"/>
</dbReference>
<evidence type="ECO:0000256" key="9">
    <source>
        <dbReference type="ARBA" id="ARBA00047761"/>
    </source>
</evidence>
<keyword evidence="7 12" id="KW-0904">Protein phosphatase</keyword>
<dbReference type="RefSeq" id="XP_017887889.1">
    <property type="nucleotide sequence ID" value="XM_018032400.2"/>
</dbReference>
<dbReference type="EC" id="3.1.3.16" evidence="12"/>
<evidence type="ECO:0000256" key="4">
    <source>
        <dbReference type="ARBA" id="ARBA00022771"/>
    </source>
</evidence>
<comment type="similarity">
    <text evidence="2 11 12">Belongs to the RPAP2 family.</text>
</comment>
<dbReference type="GO" id="GO:0005634">
    <property type="term" value="C:nucleus"/>
    <property type="evidence" value="ECO:0007669"/>
    <property type="project" value="UniProtKB-SubCell"/>
</dbReference>
<dbReference type="GO" id="GO:0043175">
    <property type="term" value="F:RNA polymerase core enzyme binding"/>
    <property type="evidence" value="ECO:0007669"/>
    <property type="project" value="UniProtKB-UniRule"/>
</dbReference>
<evidence type="ECO:0000256" key="6">
    <source>
        <dbReference type="ARBA" id="ARBA00022833"/>
    </source>
</evidence>
<dbReference type="KEGG" id="ccal:108629630"/>
<dbReference type="Gene3D" id="1.25.40.820">
    <property type="match status" value="1"/>
</dbReference>
<feature type="domain" description="RTR1-type" evidence="14">
    <location>
        <begin position="58"/>
        <end position="141"/>
    </location>
</feature>
<reference evidence="16 17" key="1">
    <citation type="submission" date="2025-04" db="UniProtKB">
        <authorList>
            <consortium name="RefSeq"/>
        </authorList>
    </citation>
    <scope>IDENTIFICATION</scope>
    <source>
        <tissue evidence="16 17">Whole body</tissue>
    </source>
</reference>
<evidence type="ECO:0000256" key="2">
    <source>
        <dbReference type="ARBA" id="ARBA00005676"/>
    </source>
</evidence>
<evidence type="ECO:0000256" key="7">
    <source>
        <dbReference type="ARBA" id="ARBA00022912"/>
    </source>
</evidence>
<dbReference type="InterPro" id="IPR038534">
    <property type="entry name" value="Rtr1/RPAP2_sf"/>
</dbReference>
<feature type="compositionally biased region" description="Polar residues" evidence="13">
    <location>
        <begin position="255"/>
        <end position="275"/>
    </location>
</feature>
<evidence type="ECO:0000256" key="10">
    <source>
        <dbReference type="ARBA" id="ARBA00048336"/>
    </source>
</evidence>
<dbReference type="PANTHER" id="PTHR14732">
    <property type="entry name" value="RNA POLYMERASE II SUBUNIT B1 CTD PHOSPHATASE RPAP2-RELATED"/>
    <property type="match status" value="1"/>
</dbReference>
<protein>
    <recommendedName>
        <fullName evidence="12">RNA polymerase II subunit B1 CTD phosphatase RPAP2 homolog</fullName>
        <ecNumber evidence="12">3.1.3.16</ecNumber>
    </recommendedName>
</protein>
<gene>
    <name evidence="16 17" type="primary">LOC108629630</name>
</gene>
<organism evidence="15 16">
    <name type="scientific">Ceratina calcarata</name>
    <dbReference type="NCBI Taxonomy" id="156304"/>
    <lineage>
        <taxon>Eukaryota</taxon>
        <taxon>Metazoa</taxon>
        <taxon>Ecdysozoa</taxon>
        <taxon>Arthropoda</taxon>
        <taxon>Hexapoda</taxon>
        <taxon>Insecta</taxon>
        <taxon>Pterygota</taxon>
        <taxon>Neoptera</taxon>
        <taxon>Endopterygota</taxon>
        <taxon>Hymenoptera</taxon>
        <taxon>Apocrita</taxon>
        <taxon>Aculeata</taxon>
        <taxon>Apoidea</taxon>
        <taxon>Anthophila</taxon>
        <taxon>Apidae</taxon>
        <taxon>Ceratina</taxon>
        <taxon>Zadontomerus</taxon>
    </lineage>
</organism>
<keyword evidence="15" id="KW-1185">Reference proteome</keyword>
<evidence type="ECO:0000256" key="3">
    <source>
        <dbReference type="ARBA" id="ARBA00022723"/>
    </source>
</evidence>
<dbReference type="InterPro" id="IPR007308">
    <property type="entry name" value="Rtr1/RPAP2_dom"/>
</dbReference>
<dbReference type="PROSITE" id="PS51479">
    <property type="entry name" value="ZF_RTR1"/>
    <property type="match status" value="1"/>
</dbReference>
<sequence length="575" mass="65751">MMASYSKKEMLEQKKVKKKLSKAQMQLAIIKKKQCDAKALAIVEQLLEPEVDSQWLLSNLKYINKSHMEDVIEERAIIKLCGYVLCNNPLTKVINQQYHISTKKNKVYDVSLRKNFCSSSCFGACKYLLEQMLTSPLWLREKEEIPEFKILLAPDKLRSAPGDEIDVRDISTVDPDVKNDDEQDETIIKDPVNVRTVINAHGIGTVEENVQPNPGRKFDISEQYSNNFEEQCKDMEDPCTHINEKNNLDTEFNTQDSTPNIRNVESANNSTTSKDIGNKEQIGSAIEEDTISNKDSVEKINQSKQKKHKKNLVKDAEPTEFYNLATRIEVSAREWITEDTICLLSGKEDDKTRLLENIIQQDRYLHLCKRLNKLQLEDEKDDNINLTMNSLKPLPDLSALQEEGKKIELKVQSFYKGSTVIDNRSSTETKEQDNFTPVLPLIDAHAPKAIRRRIFLDKLNRILPDLLRMLSSNRLPQYVYNSEKSTLIKALVNTFSLSAANIVFKTAEWTLVGLIIIKMLSLMDPQLKTVLSTKQASLYISMILMSYKLDPNYLDRLVMELIGGTETSSTDNFVI</sequence>
<dbReference type="PANTHER" id="PTHR14732:SF0">
    <property type="entry name" value="RNA POLYMERASE II SUBUNIT B1 CTD PHOSPHATASE RPAP2-RELATED"/>
    <property type="match status" value="1"/>
</dbReference>
<comment type="catalytic activity">
    <reaction evidence="10 12">
        <text>O-phospho-L-threonyl-[protein] + H2O = L-threonyl-[protein] + phosphate</text>
        <dbReference type="Rhea" id="RHEA:47004"/>
        <dbReference type="Rhea" id="RHEA-COMP:11060"/>
        <dbReference type="Rhea" id="RHEA-COMP:11605"/>
        <dbReference type="ChEBI" id="CHEBI:15377"/>
        <dbReference type="ChEBI" id="CHEBI:30013"/>
        <dbReference type="ChEBI" id="CHEBI:43474"/>
        <dbReference type="ChEBI" id="CHEBI:61977"/>
        <dbReference type="EC" id="3.1.3.16"/>
    </reaction>
</comment>
<comment type="function">
    <text evidence="12">Putative RNA polymerase II subunit B1 C-terminal domain (CTD) phosphatase involved in RNA polymerase II transcription regulation.</text>
</comment>
<keyword evidence="5 12" id="KW-0378">Hydrolase</keyword>
<evidence type="ECO:0000313" key="15">
    <source>
        <dbReference type="Proteomes" id="UP000694925"/>
    </source>
</evidence>
<name>A0AAJ7J966_9HYME</name>
<evidence type="ECO:0000313" key="16">
    <source>
        <dbReference type="RefSeq" id="XP_017887888.1"/>
    </source>
</evidence>